<feature type="DNA-binding region" description="OmpR/PhoB-type" evidence="2">
    <location>
        <begin position="232"/>
        <end position="343"/>
    </location>
</feature>
<gene>
    <name evidence="4" type="ORF">UU93_C0010G0023</name>
</gene>
<evidence type="ECO:0000256" key="1">
    <source>
        <dbReference type="ARBA" id="ARBA00023125"/>
    </source>
</evidence>
<dbReference type="Proteomes" id="UP000034160">
    <property type="component" value="Unassembled WGS sequence"/>
</dbReference>
<dbReference type="GO" id="GO:0006355">
    <property type="term" value="P:regulation of DNA-templated transcription"/>
    <property type="evidence" value="ECO:0007669"/>
    <property type="project" value="InterPro"/>
</dbReference>
<evidence type="ECO:0000256" key="2">
    <source>
        <dbReference type="PROSITE-ProRule" id="PRU01091"/>
    </source>
</evidence>
<accession>A0A0G0Y5V3</accession>
<protein>
    <recommendedName>
        <fullName evidence="3">OmpR/PhoB-type domain-containing protein</fullName>
    </recommendedName>
</protein>
<name>A0A0G0Y5V3_9BACT</name>
<dbReference type="GO" id="GO:0000160">
    <property type="term" value="P:phosphorelay signal transduction system"/>
    <property type="evidence" value="ECO:0007669"/>
    <property type="project" value="InterPro"/>
</dbReference>
<evidence type="ECO:0000313" key="5">
    <source>
        <dbReference type="Proteomes" id="UP000034160"/>
    </source>
</evidence>
<keyword evidence="1 2" id="KW-0238">DNA-binding</keyword>
<organism evidence="4 5">
    <name type="scientific">Candidatus Amesbacteria bacterium GW2011_GWA2_42_12</name>
    <dbReference type="NCBI Taxonomy" id="1618356"/>
    <lineage>
        <taxon>Bacteria</taxon>
        <taxon>Candidatus Amesiibacteriota</taxon>
    </lineage>
</organism>
<dbReference type="AlphaFoldDB" id="A0A0G0Y5V3"/>
<dbReference type="PROSITE" id="PS51755">
    <property type="entry name" value="OMPR_PHOB"/>
    <property type="match status" value="1"/>
</dbReference>
<dbReference type="GO" id="GO:0003677">
    <property type="term" value="F:DNA binding"/>
    <property type="evidence" value="ECO:0007669"/>
    <property type="project" value="UniProtKB-UniRule"/>
</dbReference>
<dbReference type="InterPro" id="IPR001867">
    <property type="entry name" value="OmpR/PhoB-type_DNA-bd"/>
</dbReference>
<comment type="caution">
    <text evidence="4">The sequence shown here is derived from an EMBL/GenBank/DDBJ whole genome shotgun (WGS) entry which is preliminary data.</text>
</comment>
<proteinExistence type="predicted"/>
<dbReference type="EMBL" id="LCCN01000010">
    <property type="protein sequence ID" value="KKS32119.1"/>
    <property type="molecule type" value="Genomic_DNA"/>
</dbReference>
<dbReference type="InterPro" id="IPR016032">
    <property type="entry name" value="Sig_transdc_resp-reg_C-effctor"/>
</dbReference>
<sequence>MYNLLMKVKTTWSFSLDHEAQRLIHNCHAISNGFFKTNGFYPVPIGSVDEHVASVLLPDLPYLTISRFWEKVAKIPIDQMHMIDQPKLTSQLKKLLLQIPSIPSPDFAKVKLQWDKISPEFFNQVDQILPNKKGLINEVIIWPTNFGTSCSFSKIEYTPGKVYVWLRINQGVESIAWAILSSLTRQNVVDKLDGLWQESQIIVDWLMNETLLSRLFEHPLRSMRALRAKQNASMLETSNKFLTKIGAPNIDSSSIKKVDTSSFTSREKKLLDLLITKSPQIVTFDEINELLTNNLPAGRQDYEQFSLYAISKSIQRLRDRLEKSGISGSFIQTKRGEGYLLVN</sequence>
<dbReference type="SUPFAM" id="SSF46894">
    <property type="entry name" value="C-terminal effector domain of the bipartite response regulators"/>
    <property type="match status" value="1"/>
</dbReference>
<dbReference type="Pfam" id="PF00486">
    <property type="entry name" value="Trans_reg_C"/>
    <property type="match status" value="1"/>
</dbReference>
<reference evidence="4 5" key="1">
    <citation type="journal article" date="2015" name="Nature">
        <title>rRNA introns, odd ribosomes, and small enigmatic genomes across a large radiation of phyla.</title>
        <authorList>
            <person name="Brown C.T."/>
            <person name="Hug L.A."/>
            <person name="Thomas B.C."/>
            <person name="Sharon I."/>
            <person name="Castelle C.J."/>
            <person name="Singh A."/>
            <person name="Wilkins M.J."/>
            <person name="Williams K.H."/>
            <person name="Banfield J.F."/>
        </authorList>
    </citation>
    <scope>NUCLEOTIDE SEQUENCE [LARGE SCALE GENOMIC DNA]</scope>
</reference>
<feature type="domain" description="OmpR/PhoB-type" evidence="3">
    <location>
        <begin position="232"/>
        <end position="343"/>
    </location>
</feature>
<evidence type="ECO:0000259" key="3">
    <source>
        <dbReference type="PROSITE" id="PS51755"/>
    </source>
</evidence>
<dbReference type="Gene3D" id="1.10.10.10">
    <property type="entry name" value="Winged helix-like DNA-binding domain superfamily/Winged helix DNA-binding domain"/>
    <property type="match status" value="1"/>
</dbReference>
<dbReference type="InterPro" id="IPR036388">
    <property type="entry name" value="WH-like_DNA-bd_sf"/>
</dbReference>
<evidence type="ECO:0000313" key="4">
    <source>
        <dbReference type="EMBL" id="KKS32119.1"/>
    </source>
</evidence>
<dbReference type="STRING" id="1618356.UU93_C0010G0023"/>